<dbReference type="Proteomes" id="UP001223084">
    <property type="component" value="Unassembled WGS sequence"/>
</dbReference>
<dbReference type="Gene3D" id="3.40.50.2000">
    <property type="entry name" value="Glycogen Phosphorylase B"/>
    <property type="match status" value="2"/>
</dbReference>
<dbReference type="PANTHER" id="PTHR12526">
    <property type="entry name" value="GLYCOSYLTRANSFERASE"/>
    <property type="match status" value="1"/>
</dbReference>
<dbReference type="AlphaFoldDB" id="A0AAW7CFR9"/>
<protein>
    <submittedName>
        <fullName evidence="3">Glycosyltransferase</fullName>
        <ecNumber evidence="3">2.4.-.-</ecNumber>
    </submittedName>
</protein>
<dbReference type="Pfam" id="PF00534">
    <property type="entry name" value="Glycos_transf_1"/>
    <property type="match status" value="1"/>
</dbReference>
<dbReference type="PANTHER" id="PTHR12526:SF630">
    <property type="entry name" value="GLYCOSYLTRANSFERASE"/>
    <property type="match status" value="1"/>
</dbReference>
<evidence type="ECO:0000313" key="3">
    <source>
        <dbReference type="EMBL" id="MDL5039746.1"/>
    </source>
</evidence>
<evidence type="ECO:0000259" key="2">
    <source>
        <dbReference type="Pfam" id="PF13439"/>
    </source>
</evidence>
<dbReference type="InterPro" id="IPR028098">
    <property type="entry name" value="Glyco_trans_4-like_N"/>
</dbReference>
<evidence type="ECO:0000259" key="1">
    <source>
        <dbReference type="Pfam" id="PF00534"/>
    </source>
</evidence>
<accession>A0AAW7CFR9</accession>
<name>A0AAW7CFR9_HEYCO</name>
<dbReference type="EMBL" id="JASUZX010000001">
    <property type="protein sequence ID" value="MDL5039746.1"/>
    <property type="molecule type" value="Genomic_DNA"/>
</dbReference>
<sequence>MKKQITFVLECIHKLGGTEKATIDLANLLAKNGYKVSIVSLYKNISKEANSYYLNPFIEIKYVYKSFPFLKFHLNVYRFLDFISKRKVYEKVKKLKPDIVFFTDIKQIPFKSSKFKKILMVHNSYEHYRSGRLTRKLLDAHYKEIDKVIFLSKEDLKKYTIDFSADNGEFVYNISQIKPCIRTNFNNKRIVYFGRLENKQKQIDHAIKIVEKLVKKKVFDGWEFHIYGSGPDREVIKNLIVEKKLEKIIILKGTTSEVEKVLGNSDIMILTSDYEGLPMSLLEGASSGLSLVSYDTSPGIHDIIIDNFNGYIIEKNNIEFFTEKIIHLISNIELRKEFGKNGVKHIKENFSDEKIFNKWVYILKNI</sequence>
<comment type="caution">
    <text evidence="3">The sequence shown here is derived from an EMBL/GenBank/DDBJ whole genome shotgun (WGS) entry which is preliminary data.</text>
</comment>
<dbReference type="Pfam" id="PF13439">
    <property type="entry name" value="Glyco_transf_4"/>
    <property type="match status" value="1"/>
</dbReference>
<proteinExistence type="predicted"/>
<feature type="domain" description="Glycosyltransferase subfamily 4-like N-terminal" evidence="2">
    <location>
        <begin position="16"/>
        <end position="155"/>
    </location>
</feature>
<evidence type="ECO:0000313" key="4">
    <source>
        <dbReference type="Proteomes" id="UP001223084"/>
    </source>
</evidence>
<dbReference type="EC" id="2.4.-.-" evidence="3"/>
<dbReference type="GO" id="GO:0016757">
    <property type="term" value="F:glycosyltransferase activity"/>
    <property type="evidence" value="ECO:0007669"/>
    <property type="project" value="UniProtKB-KW"/>
</dbReference>
<organism evidence="3 4">
    <name type="scientific">Heyndrickxia coagulans</name>
    <name type="common">Weizmannia coagulans</name>
    <dbReference type="NCBI Taxonomy" id="1398"/>
    <lineage>
        <taxon>Bacteria</taxon>
        <taxon>Bacillati</taxon>
        <taxon>Bacillota</taxon>
        <taxon>Bacilli</taxon>
        <taxon>Bacillales</taxon>
        <taxon>Bacillaceae</taxon>
        <taxon>Heyndrickxia</taxon>
    </lineage>
</organism>
<gene>
    <name evidence="3" type="ORF">QN341_01385</name>
</gene>
<keyword evidence="3" id="KW-0328">Glycosyltransferase</keyword>
<keyword evidence="3" id="KW-0808">Transferase</keyword>
<dbReference type="InterPro" id="IPR001296">
    <property type="entry name" value="Glyco_trans_1"/>
</dbReference>
<reference evidence="3" key="1">
    <citation type="submission" date="2023-06" db="EMBL/GenBank/DDBJ databases">
        <title>Probiogenomic evaluation and L lactic producing Weizmannia coaggulans BKMTCR2-2 from tree bark.</title>
        <authorList>
            <person name="Mahittikon J."/>
            <person name="Tanasupawat S."/>
        </authorList>
    </citation>
    <scope>NUCLEOTIDE SEQUENCE</scope>
    <source>
        <strain evidence="3">BKMTCR2-2</strain>
    </source>
</reference>
<feature type="domain" description="Glycosyl transferase family 1" evidence="1">
    <location>
        <begin position="186"/>
        <end position="344"/>
    </location>
</feature>
<dbReference type="SUPFAM" id="SSF53756">
    <property type="entry name" value="UDP-Glycosyltransferase/glycogen phosphorylase"/>
    <property type="match status" value="1"/>
</dbReference>
<dbReference type="RefSeq" id="WP_285957703.1">
    <property type="nucleotide sequence ID" value="NZ_JASUZX010000001.1"/>
</dbReference>